<sequence>MKTKNLPLKEMSIAEIYNGDKATYEVPIYQRNYAWEKDEISALIQDVYDAFTAEAKKQTYFIGTLVTFHKGDQVYEVIDGQQRLTTINLVLGALEISIKNKLTYRARKISNVTIQSIPNFEIDEKDDGIVNGFKYVKAAIDEIVPKDRYDGFKNYFQDSVHLIHYQVPKDIDLNHYFEIMNSRGEQLEKHEIIKARLIEKLNKDDKAKFNCLWEFCSEMNVYIQQKYRESIIFGEFHCDFKILNFDDLPLKEDNTKILKISDLIKYHDVNRPQDKEDKIDTFQPIMDFSNFLLIVLKITRIKETKFDPTSFNLDDKELIHEFDQVQVDEEFVKSFGYNLLKAKYLLDNFIVHHSSEDDTIENNPWKLQYWKKEGNNEYLKNLENKSDVQNKLVQLLSMFEVSFTPRQRKNYLFYCLLYLFDFDMLYLSQTNDSNFDNNKYFEFLKELADKYFKDVYLVAKNLNEINTPKPGSFDNAVLSNNSLNIILNNDNFDFTAIYGDGTTRSKGIPLFVFNFLDYKLWEKYANELRGEKTKEGSEKRTEFFVALGCSDFGLKVFEQFYFSRTRRSLEHYYPQANANGKDGAANEEQINCLGNYSMIGSEANSSGSNWSPKTKLDHYLDDSGKIRQVSVASIKFMIMMQKCKDNQKVRVTGQEWNFDDIKIHQEKMMQVFFPDGVK</sequence>
<gene>
    <name evidence="3" type="ORF">GH811_17720</name>
</gene>
<dbReference type="RefSeq" id="WP_186895494.1">
    <property type="nucleotide sequence ID" value="NZ_WJBE01000027.1"/>
</dbReference>
<evidence type="ECO:0000259" key="2">
    <source>
        <dbReference type="Pfam" id="PF07510"/>
    </source>
</evidence>
<dbReference type="InterPro" id="IPR011089">
    <property type="entry name" value="GmrSD_C"/>
</dbReference>
<dbReference type="EMBL" id="WJBE01000027">
    <property type="protein sequence ID" value="MBC3901442.1"/>
    <property type="molecule type" value="Genomic_DNA"/>
</dbReference>
<keyword evidence="4" id="KW-1185">Reference proteome</keyword>
<dbReference type="PANTHER" id="PTHR35149">
    <property type="entry name" value="SLL5132 PROTEIN"/>
    <property type="match status" value="1"/>
</dbReference>
<dbReference type="PANTHER" id="PTHR35149:SF1">
    <property type="entry name" value="DUF5655 DOMAIN-CONTAINING PROTEIN"/>
    <property type="match status" value="1"/>
</dbReference>
<feature type="domain" description="GmrSD restriction endonucleases C-terminal" evidence="2">
    <location>
        <begin position="522"/>
        <end position="671"/>
    </location>
</feature>
<protein>
    <submittedName>
        <fullName evidence="3">DUF262 domain-containing protein</fullName>
    </submittedName>
</protein>
<dbReference type="Proteomes" id="UP000622405">
    <property type="component" value="Unassembled WGS sequence"/>
</dbReference>
<dbReference type="Pfam" id="PF03235">
    <property type="entry name" value="GmrSD_N"/>
    <property type="match status" value="1"/>
</dbReference>
<accession>A0ABR6Z1T9</accession>
<reference evidence="3 4" key="1">
    <citation type="journal article" date="2020" name="mSystems">
        <title>Defining Genomic and Predicted Metabolic Features of the Acetobacterium Genus.</title>
        <authorList>
            <person name="Ross D.E."/>
            <person name="Marshall C.W."/>
            <person name="Gulliver D."/>
            <person name="May H.D."/>
            <person name="Norman R.S."/>
        </authorList>
    </citation>
    <scope>NUCLEOTIDE SEQUENCE [LARGE SCALE GENOMIC DNA]</scope>
    <source>
        <strain evidence="3 4">DSM 4132</strain>
    </source>
</reference>
<proteinExistence type="predicted"/>
<comment type="caution">
    <text evidence="3">The sequence shown here is derived from an EMBL/GenBank/DDBJ whole genome shotgun (WGS) entry which is preliminary data.</text>
</comment>
<evidence type="ECO:0000259" key="1">
    <source>
        <dbReference type="Pfam" id="PF03235"/>
    </source>
</evidence>
<evidence type="ECO:0000313" key="3">
    <source>
        <dbReference type="EMBL" id="MBC3901442.1"/>
    </source>
</evidence>
<feature type="domain" description="GmrSD restriction endonucleases N-terminal" evidence="1">
    <location>
        <begin position="13"/>
        <end position="197"/>
    </location>
</feature>
<dbReference type="Pfam" id="PF07510">
    <property type="entry name" value="GmrSD_C"/>
    <property type="match status" value="1"/>
</dbReference>
<evidence type="ECO:0000313" key="4">
    <source>
        <dbReference type="Proteomes" id="UP000622405"/>
    </source>
</evidence>
<dbReference type="InterPro" id="IPR004919">
    <property type="entry name" value="GmrSD_N"/>
</dbReference>
<organism evidence="3 4">
    <name type="scientific">Acetobacterium malicum</name>
    <dbReference type="NCBI Taxonomy" id="52692"/>
    <lineage>
        <taxon>Bacteria</taxon>
        <taxon>Bacillati</taxon>
        <taxon>Bacillota</taxon>
        <taxon>Clostridia</taxon>
        <taxon>Eubacteriales</taxon>
        <taxon>Eubacteriaceae</taxon>
        <taxon>Acetobacterium</taxon>
    </lineage>
</organism>
<name>A0ABR6Z1T9_9FIRM</name>